<comment type="caution">
    <text evidence="4">The sequence shown here is derived from an EMBL/GenBank/DDBJ whole genome shotgun (WGS) entry which is preliminary data.</text>
</comment>
<dbReference type="InterPro" id="IPR002347">
    <property type="entry name" value="SDR_fam"/>
</dbReference>
<dbReference type="PRINTS" id="PR00080">
    <property type="entry name" value="SDRFAMILY"/>
</dbReference>
<dbReference type="RefSeq" id="WP_158348831.1">
    <property type="nucleotide sequence ID" value="NZ_JAHQCW010000026.1"/>
</dbReference>
<dbReference type="PRINTS" id="PR00081">
    <property type="entry name" value="GDHRDH"/>
</dbReference>
<evidence type="ECO:0000313" key="4">
    <source>
        <dbReference type="EMBL" id="MBU9737861.1"/>
    </source>
</evidence>
<proteinExistence type="inferred from homology"/>
<dbReference type="AlphaFoldDB" id="A0A949K0X0"/>
<evidence type="ECO:0000256" key="1">
    <source>
        <dbReference type="ARBA" id="ARBA00006484"/>
    </source>
</evidence>
<keyword evidence="2" id="KW-0560">Oxidoreductase</keyword>
<comment type="similarity">
    <text evidence="1 3">Belongs to the short-chain dehydrogenases/reductases (SDR) family.</text>
</comment>
<evidence type="ECO:0000313" key="5">
    <source>
        <dbReference type="Proteomes" id="UP000712157"/>
    </source>
</evidence>
<accession>A0A949K0X0</accession>
<gene>
    <name evidence="4" type="ORF">KTH89_15060</name>
</gene>
<evidence type="ECO:0000256" key="3">
    <source>
        <dbReference type="RuleBase" id="RU000363"/>
    </source>
</evidence>
<dbReference type="GO" id="GO:0016020">
    <property type="term" value="C:membrane"/>
    <property type="evidence" value="ECO:0007669"/>
    <property type="project" value="TreeGrafter"/>
</dbReference>
<dbReference type="GO" id="GO:0016491">
    <property type="term" value="F:oxidoreductase activity"/>
    <property type="evidence" value="ECO:0007669"/>
    <property type="project" value="UniProtKB-KW"/>
</dbReference>
<keyword evidence="5" id="KW-1185">Reference proteome</keyword>
<dbReference type="SUPFAM" id="SSF51735">
    <property type="entry name" value="NAD(P)-binding Rossmann-fold domains"/>
    <property type="match status" value="1"/>
</dbReference>
<dbReference type="Pfam" id="PF00106">
    <property type="entry name" value="adh_short"/>
    <property type="match status" value="1"/>
</dbReference>
<reference evidence="4" key="1">
    <citation type="submission" date="2021-06" db="EMBL/GenBank/DDBJ databases">
        <title>Description of novel taxa of the family Lachnospiraceae.</title>
        <authorList>
            <person name="Chaplin A.V."/>
            <person name="Sokolova S.R."/>
            <person name="Pikina A.P."/>
            <person name="Korzhanova M."/>
            <person name="Belova V."/>
            <person name="Korostin D."/>
            <person name="Efimov B.A."/>
        </authorList>
    </citation>
    <scope>NUCLEOTIDE SEQUENCE</scope>
    <source>
        <strain evidence="4">ASD5720</strain>
    </source>
</reference>
<dbReference type="EMBL" id="JAHQCW010000026">
    <property type="protein sequence ID" value="MBU9737861.1"/>
    <property type="molecule type" value="Genomic_DNA"/>
</dbReference>
<sequence>MHTKLISIVTGANSGLGKEFVKLLLNEQEVTEIWAIARNEETLKQLSDEYGSKIRTFSMDLSDRGSISDIGRELAQSNVTVKYLVNNAGFAKFCSYDDLSINESLNMIDVNISAVVALGLTCIPYMDYGSHMINIASQASFFPLPYQNIYSSTKAFVRNYTRALNVELKDKGIHATAVCPGWMKTGLFVRGVIGAQKGTNHFSGMVTPDVVAAKALRDAKKGKDISVYGLYVKTTHLLSKFIPQKLMMKVWLRQQKIS</sequence>
<dbReference type="PANTHER" id="PTHR44196:SF1">
    <property type="entry name" value="DEHYDROGENASE_REDUCTASE SDR FAMILY MEMBER 7B"/>
    <property type="match status" value="1"/>
</dbReference>
<dbReference type="Proteomes" id="UP000712157">
    <property type="component" value="Unassembled WGS sequence"/>
</dbReference>
<dbReference type="Gene3D" id="3.40.50.720">
    <property type="entry name" value="NAD(P)-binding Rossmann-like Domain"/>
    <property type="match status" value="1"/>
</dbReference>
<organism evidence="4 5">
    <name type="scientific">Diplocloster agilis</name>
    <dbReference type="NCBI Taxonomy" id="2850323"/>
    <lineage>
        <taxon>Bacteria</taxon>
        <taxon>Bacillati</taxon>
        <taxon>Bacillota</taxon>
        <taxon>Clostridia</taxon>
        <taxon>Lachnospirales</taxon>
        <taxon>Lachnospiraceae</taxon>
        <taxon>Diplocloster</taxon>
    </lineage>
</organism>
<dbReference type="CDD" id="cd05233">
    <property type="entry name" value="SDR_c"/>
    <property type="match status" value="1"/>
</dbReference>
<evidence type="ECO:0000256" key="2">
    <source>
        <dbReference type="ARBA" id="ARBA00023002"/>
    </source>
</evidence>
<protein>
    <submittedName>
        <fullName evidence="4">SDR family NAD(P)-dependent oxidoreductase</fullName>
    </submittedName>
</protein>
<dbReference type="PANTHER" id="PTHR44196">
    <property type="entry name" value="DEHYDROGENASE/REDUCTASE SDR FAMILY MEMBER 7B"/>
    <property type="match status" value="1"/>
</dbReference>
<dbReference type="InterPro" id="IPR036291">
    <property type="entry name" value="NAD(P)-bd_dom_sf"/>
</dbReference>
<name>A0A949K0X0_9FIRM</name>